<proteinExistence type="predicted"/>
<dbReference type="GO" id="GO:0017040">
    <property type="term" value="F:N-acylsphingosine amidohydrolase activity"/>
    <property type="evidence" value="ECO:0007669"/>
    <property type="project" value="UniProtKB-EC"/>
</dbReference>
<dbReference type="InterPro" id="IPR029130">
    <property type="entry name" value="Acid_ceramidase_N"/>
</dbReference>
<evidence type="ECO:0000313" key="3">
    <source>
        <dbReference type="EMBL" id="OLN88279.1"/>
    </source>
</evidence>
<protein>
    <recommendedName>
        <fullName evidence="1">ceramidase</fullName>
        <ecNumber evidence="1">3.5.1.23</ecNumber>
    </recommendedName>
</protein>
<keyword evidence="4" id="KW-1185">Reference proteome</keyword>
<evidence type="ECO:0000256" key="1">
    <source>
        <dbReference type="ARBA" id="ARBA00011891"/>
    </source>
</evidence>
<dbReference type="AlphaFoldDB" id="A0A1Q8RV83"/>
<organism evidence="3 4">
    <name type="scientific">Colletotrichum chlorophyti</name>
    <dbReference type="NCBI Taxonomy" id="708187"/>
    <lineage>
        <taxon>Eukaryota</taxon>
        <taxon>Fungi</taxon>
        <taxon>Dikarya</taxon>
        <taxon>Ascomycota</taxon>
        <taxon>Pezizomycotina</taxon>
        <taxon>Sordariomycetes</taxon>
        <taxon>Hypocreomycetidae</taxon>
        <taxon>Glomerellales</taxon>
        <taxon>Glomerellaceae</taxon>
        <taxon>Colletotrichum</taxon>
    </lineage>
</organism>
<reference evidence="3 4" key="1">
    <citation type="submission" date="2016-11" db="EMBL/GenBank/DDBJ databases">
        <title>Draft Genome Assembly of Colletotrichum chlorophyti a pathogen of herbaceous plants.</title>
        <authorList>
            <person name="Gan P."/>
            <person name="Narusaka M."/>
            <person name="Tsushima A."/>
            <person name="Narusaka Y."/>
            <person name="Takano Y."/>
            <person name="Shirasu K."/>
        </authorList>
    </citation>
    <scope>NUCLEOTIDE SEQUENCE [LARGE SCALE GENOMIC DNA]</scope>
    <source>
        <strain evidence="3 4">NTL11</strain>
    </source>
</reference>
<dbReference type="EMBL" id="MPGH01000088">
    <property type="protein sequence ID" value="OLN88279.1"/>
    <property type="molecule type" value="Genomic_DNA"/>
</dbReference>
<dbReference type="OrthoDB" id="5273684at2759"/>
<accession>A0A1Q8RV83</accession>
<dbReference type="STRING" id="708187.A0A1Q8RV83"/>
<sequence length="409" mass="44990">MASSDVPVYRIDLSLAPEQRYVQVAKDFAQQLKAIAPLYEGVLAQLLVYRPVIGFAKLLIRLCLRRVYDEDETREIRSIAETAGVDLHLIVVLNTLLDCMLGCTSGTVPVRNDEGAESPAHLMHFRTLDWGMPQLGSLLVHLEFVNSQSANPGEVLARSITYAGFVGCLTGVRPLLNAKSTSSVFHQLCVLFGQRPAIASGLRQVLLSPTLPSSLGSSSGNSSKTSLVDFAKTFAARPSPPCYLIFSTPREAVVVQKDFVGGNIKSTRDVIVQANHDTDHTLCCGAKEFHHRSLALGDYSMIPPEDAWLTQSAERQDFVLENWRMVGQRQEQAPLTNGLAPRRPLEANGSCIALGLALGESQHKPTSVTRERLQRWVTSDPVFNEFTHFATVMDPLSGDVICLERRTYT</sequence>
<dbReference type="EC" id="3.5.1.23" evidence="1"/>
<comment type="caution">
    <text evidence="3">The sequence shown here is derived from an EMBL/GenBank/DDBJ whole genome shotgun (WGS) entry which is preliminary data.</text>
</comment>
<dbReference type="PANTHER" id="PTHR28583">
    <property type="entry name" value="ACID AMIDASE"/>
    <property type="match status" value="1"/>
</dbReference>
<evidence type="ECO:0000313" key="4">
    <source>
        <dbReference type="Proteomes" id="UP000186583"/>
    </source>
</evidence>
<dbReference type="PANTHER" id="PTHR28583:SF1">
    <property type="entry name" value="ACID CERAMIDASE"/>
    <property type="match status" value="1"/>
</dbReference>
<name>A0A1Q8RV83_9PEZI</name>
<gene>
    <name evidence="3" type="ORF">CCHL11_00262</name>
</gene>
<evidence type="ECO:0000259" key="2">
    <source>
        <dbReference type="Pfam" id="PF15508"/>
    </source>
</evidence>
<dbReference type="Pfam" id="PF15508">
    <property type="entry name" value="NAAA-beta"/>
    <property type="match status" value="1"/>
</dbReference>
<dbReference type="Proteomes" id="UP000186583">
    <property type="component" value="Unassembled WGS sequence"/>
</dbReference>
<feature type="domain" description="Acid ceramidase N-terminal" evidence="2">
    <location>
        <begin position="5"/>
        <end position="66"/>
    </location>
</feature>